<dbReference type="Proteomes" id="UP000659654">
    <property type="component" value="Unassembled WGS sequence"/>
</dbReference>
<proteinExistence type="predicted"/>
<reference evidence="2" key="2">
    <citation type="submission" date="2020-08" db="EMBL/GenBank/DDBJ databases">
        <authorList>
            <person name="Kikuchi T."/>
        </authorList>
    </citation>
    <scope>NUCLEOTIDE SEQUENCE</scope>
    <source>
        <strain evidence="1">Ka4C1</strain>
    </source>
</reference>
<dbReference type="EMBL" id="CAJFCV020000002">
    <property type="protein sequence ID" value="CAG9096584.1"/>
    <property type="molecule type" value="Genomic_DNA"/>
</dbReference>
<dbReference type="WBParaSite" id="BXY_0272600.1">
    <property type="protein sequence ID" value="BXY_0272600.1"/>
    <property type="gene ID" value="BXY_0272600"/>
</dbReference>
<evidence type="ECO:0000313" key="5">
    <source>
        <dbReference type="WBParaSite" id="BXY_0272600.1"/>
    </source>
</evidence>
<reference evidence="5" key="1">
    <citation type="submission" date="2016-11" db="UniProtKB">
        <authorList>
            <consortium name="WormBaseParasite"/>
        </authorList>
    </citation>
    <scope>IDENTIFICATION</scope>
</reference>
<evidence type="ECO:0000313" key="2">
    <source>
        <dbReference type="EMBL" id="CAG9096584.1"/>
    </source>
</evidence>
<dbReference type="Proteomes" id="UP000582659">
    <property type="component" value="Unassembled WGS sequence"/>
</dbReference>
<evidence type="ECO:0000313" key="3">
    <source>
        <dbReference type="Proteomes" id="UP000095284"/>
    </source>
</evidence>
<organism evidence="3 5">
    <name type="scientific">Bursaphelenchus xylophilus</name>
    <name type="common">Pinewood nematode worm</name>
    <name type="synonym">Aphelenchoides xylophilus</name>
    <dbReference type="NCBI Taxonomy" id="6326"/>
    <lineage>
        <taxon>Eukaryota</taxon>
        <taxon>Metazoa</taxon>
        <taxon>Ecdysozoa</taxon>
        <taxon>Nematoda</taxon>
        <taxon>Chromadorea</taxon>
        <taxon>Rhabditida</taxon>
        <taxon>Tylenchina</taxon>
        <taxon>Tylenchomorpha</taxon>
        <taxon>Aphelenchoidea</taxon>
        <taxon>Aphelenchoididae</taxon>
        <taxon>Bursaphelenchus</taxon>
    </lineage>
</organism>
<dbReference type="AlphaFoldDB" id="A0A1I7RPT5"/>
<dbReference type="Proteomes" id="UP000095284">
    <property type="component" value="Unplaced"/>
</dbReference>
<dbReference type="EMBL" id="CAJFDI010000002">
    <property type="protein sequence ID" value="CAD5215147.1"/>
    <property type="molecule type" value="Genomic_DNA"/>
</dbReference>
<evidence type="ECO:0000313" key="4">
    <source>
        <dbReference type="Proteomes" id="UP000659654"/>
    </source>
</evidence>
<gene>
    <name evidence="1" type="ORF">BXYJ_LOCUS3884</name>
</gene>
<sequence>MKFYHDSDSEDYLEFANDRLKDIWLRNREVYFENTTYADRIYSLLVNTSLCYNSSPQGNCHDFFLGLSHSLCVEPVVEIELNFVFEESESEIISTKFESIGYQMDFERFNYHTICYDKKTNRIYFVEICNRRSLSIKYFTPGSDQKTMIWETIAYEPYAYEVRQLSADGDNVFFVRSEGGITRVLYFNLATRLCLEHSMGGDLLMIIQRGSKLMVHCEKSTALLTVGNKIRISWKEETSDMCQMDDTTFVLAGCGRVKFARFVNDRLVIHKTQIPADNKTCIGRRSANVFSVCDGTETTTQYIFEIFNGDLICNQIYRRKKARVRDYWFNCLFAK</sequence>
<keyword evidence="4" id="KW-1185">Reference proteome</keyword>
<accession>A0A1I7RPT5</accession>
<name>A0A1I7RPT5_BURXY</name>
<protein>
    <submittedName>
        <fullName evidence="1">(pine wood nematode) hypothetical protein</fullName>
    </submittedName>
</protein>
<evidence type="ECO:0000313" key="1">
    <source>
        <dbReference type="EMBL" id="CAD5215147.1"/>
    </source>
</evidence>